<keyword evidence="4" id="KW-1185">Reference proteome</keyword>
<accession>A0A317ETL0</accession>
<dbReference type="RefSeq" id="WP_109932812.1">
    <property type="nucleotide sequence ID" value="NZ_QGNY01000011.1"/>
</dbReference>
<dbReference type="OrthoDB" id="5405937at2"/>
<dbReference type="Pfam" id="PF01361">
    <property type="entry name" value="Tautomerase"/>
    <property type="match status" value="1"/>
</dbReference>
<evidence type="ECO:0000313" key="3">
    <source>
        <dbReference type="EMBL" id="PWS29762.1"/>
    </source>
</evidence>
<dbReference type="InterPro" id="IPR014347">
    <property type="entry name" value="Tautomerase/MIF_sf"/>
</dbReference>
<evidence type="ECO:0000313" key="4">
    <source>
        <dbReference type="Proteomes" id="UP000245391"/>
    </source>
</evidence>
<proteinExistence type="predicted"/>
<organism evidence="3 4">
    <name type="scientific">Pedobacter paludis</name>
    <dbReference type="NCBI Taxonomy" id="2203212"/>
    <lineage>
        <taxon>Bacteria</taxon>
        <taxon>Pseudomonadati</taxon>
        <taxon>Bacteroidota</taxon>
        <taxon>Sphingobacteriia</taxon>
        <taxon>Sphingobacteriales</taxon>
        <taxon>Sphingobacteriaceae</taxon>
        <taxon>Pedobacter</taxon>
    </lineage>
</organism>
<dbReference type="Gene3D" id="3.30.429.10">
    <property type="entry name" value="Macrophage Migration Inhibitory Factor"/>
    <property type="match status" value="1"/>
</dbReference>
<comment type="caution">
    <text evidence="3">The sequence shown here is derived from an EMBL/GenBank/DDBJ whole genome shotgun (WGS) entry which is preliminary data.</text>
</comment>
<dbReference type="GO" id="GO:0016853">
    <property type="term" value="F:isomerase activity"/>
    <property type="evidence" value="ECO:0007669"/>
    <property type="project" value="UniProtKB-KW"/>
</dbReference>
<evidence type="ECO:0000259" key="2">
    <source>
        <dbReference type="Pfam" id="PF01361"/>
    </source>
</evidence>
<sequence length="76" mass="8607">MPHIHVKIVGKTDEEKRNLSEAITEAVKVSVGADEANITISVEDVEKADWVEKVNKPDIIGHWDQLYKKPGYDHLK</sequence>
<dbReference type="SUPFAM" id="SSF55331">
    <property type="entry name" value="Tautomerase/MIF"/>
    <property type="match status" value="1"/>
</dbReference>
<protein>
    <submittedName>
        <fullName evidence="3">4-oxalocrotonate tautomerase</fullName>
    </submittedName>
</protein>
<keyword evidence="1" id="KW-0413">Isomerase</keyword>
<dbReference type="EMBL" id="QGNY01000011">
    <property type="protein sequence ID" value="PWS29762.1"/>
    <property type="molecule type" value="Genomic_DNA"/>
</dbReference>
<dbReference type="AlphaFoldDB" id="A0A317ETL0"/>
<feature type="domain" description="4-oxalocrotonate tautomerase-like" evidence="2">
    <location>
        <begin position="2"/>
        <end position="51"/>
    </location>
</feature>
<evidence type="ECO:0000256" key="1">
    <source>
        <dbReference type="ARBA" id="ARBA00023235"/>
    </source>
</evidence>
<reference evidence="4" key="1">
    <citation type="submission" date="2018-05" db="EMBL/GenBank/DDBJ databases">
        <title>Pedobacter paludis sp. nov., isolated from wetland soil.</title>
        <authorList>
            <person name="Zhang Y."/>
        </authorList>
    </citation>
    <scope>NUCLEOTIDE SEQUENCE [LARGE SCALE GENOMIC DNA]</scope>
    <source>
        <strain evidence="4">R-8</strain>
    </source>
</reference>
<dbReference type="InterPro" id="IPR004370">
    <property type="entry name" value="4-OT-like_dom"/>
</dbReference>
<gene>
    <name evidence="3" type="ORF">DF947_21595</name>
</gene>
<dbReference type="Proteomes" id="UP000245391">
    <property type="component" value="Unassembled WGS sequence"/>
</dbReference>
<name>A0A317ETL0_9SPHI</name>